<evidence type="ECO:0000256" key="1">
    <source>
        <dbReference type="ARBA" id="ARBA00022723"/>
    </source>
</evidence>
<feature type="domain" description="C2H2-type" evidence="6">
    <location>
        <begin position="291"/>
        <end position="321"/>
    </location>
</feature>
<dbReference type="Gene3D" id="3.30.160.60">
    <property type="entry name" value="Classic Zinc Finger"/>
    <property type="match status" value="2"/>
</dbReference>
<evidence type="ECO:0000256" key="2">
    <source>
        <dbReference type="ARBA" id="ARBA00022771"/>
    </source>
</evidence>
<dbReference type="InterPro" id="IPR036236">
    <property type="entry name" value="Znf_C2H2_sf"/>
</dbReference>
<feature type="domain" description="C2H2-type" evidence="6">
    <location>
        <begin position="322"/>
        <end position="349"/>
    </location>
</feature>
<reference evidence="7" key="1">
    <citation type="submission" date="2023-01" db="EMBL/GenBank/DDBJ databases">
        <title>The chitinases involved in constricting ring structure development in the nematode-trapping fungus Drechslerella dactyloides.</title>
        <authorList>
            <person name="Wang R."/>
            <person name="Zhang L."/>
            <person name="Tang P."/>
            <person name="Li S."/>
            <person name="Liang L."/>
        </authorList>
    </citation>
    <scope>NUCLEOTIDE SEQUENCE</scope>
    <source>
        <strain evidence="7">YMF1.00031</strain>
    </source>
</reference>
<proteinExistence type="predicted"/>
<feature type="region of interest" description="Disordered" evidence="5">
    <location>
        <begin position="338"/>
        <end position="410"/>
    </location>
</feature>
<dbReference type="SMART" id="SM00355">
    <property type="entry name" value="ZnF_C2H2"/>
    <property type="match status" value="3"/>
</dbReference>
<name>A0AAD6J4B4_DREDA</name>
<evidence type="ECO:0000313" key="8">
    <source>
        <dbReference type="Proteomes" id="UP001221413"/>
    </source>
</evidence>
<evidence type="ECO:0000259" key="6">
    <source>
        <dbReference type="PROSITE" id="PS50157"/>
    </source>
</evidence>
<dbReference type="InterPro" id="IPR013087">
    <property type="entry name" value="Znf_C2H2_type"/>
</dbReference>
<dbReference type="SUPFAM" id="SSF57667">
    <property type="entry name" value="beta-beta-alpha zinc fingers"/>
    <property type="match status" value="2"/>
</dbReference>
<feature type="domain" description="C2H2-type" evidence="6">
    <location>
        <begin position="259"/>
        <end position="288"/>
    </location>
</feature>
<protein>
    <recommendedName>
        <fullName evidence="6">C2H2-type domain-containing protein</fullName>
    </recommendedName>
</protein>
<gene>
    <name evidence="7" type="ORF">Dda_2383</name>
</gene>
<evidence type="ECO:0000256" key="4">
    <source>
        <dbReference type="PROSITE-ProRule" id="PRU00042"/>
    </source>
</evidence>
<dbReference type="AlphaFoldDB" id="A0AAD6J4B4"/>
<organism evidence="7 8">
    <name type="scientific">Drechslerella dactyloides</name>
    <name type="common">Nematode-trapping fungus</name>
    <name type="synonym">Arthrobotrys dactyloides</name>
    <dbReference type="NCBI Taxonomy" id="74499"/>
    <lineage>
        <taxon>Eukaryota</taxon>
        <taxon>Fungi</taxon>
        <taxon>Dikarya</taxon>
        <taxon>Ascomycota</taxon>
        <taxon>Pezizomycotina</taxon>
        <taxon>Orbiliomycetes</taxon>
        <taxon>Orbiliales</taxon>
        <taxon>Orbiliaceae</taxon>
        <taxon>Drechslerella</taxon>
    </lineage>
</organism>
<accession>A0AAD6J4B4</accession>
<keyword evidence="8" id="KW-1185">Reference proteome</keyword>
<evidence type="ECO:0000256" key="3">
    <source>
        <dbReference type="ARBA" id="ARBA00022833"/>
    </source>
</evidence>
<dbReference type="GO" id="GO:0000981">
    <property type="term" value="F:DNA-binding transcription factor activity, RNA polymerase II-specific"/>
    <property type="evidence" value="ECO:0007669"/>
    <property type="project" value="TreeGrafter"/>
</dbReference>
<dbReference type="EMBL" id="JAQGDS010000002">
    <property type="protein sequence ID" value="KAJ6263811.1"/>
    <property type="molecule type" value="Genomic_DNA"/>
</dbReference>
<dbReference type="Proteomes" id="UP001221413">
    <property type="component" value="Unassembled WGS sequence"/>
</dbReference>
<dbReference type="PANTHER" id="PTHR23235">
    <property type="entry name" value="KRUEPPEL-LIKE TRANSCRIPTION FACTOR"/>
    <property type="match status" value="1"/>
</dbReference>
<feature type="compositionally biased region" description="Basic and acidic residues" evidence="5">
    <location>
        <begin position="338"/>
        <end position="353"/>
    </location>
</feature>
<dbReference type="PROSITE" id="PS50157">
    <property type="entry name" value="ZINC_FINGER_C2H2_2"/>
    <property type="match status" value="3"/>
</dbReference>
<evidence type="ECO:0000256" key="5">
    <source>
        <dbReference type="SAM" id="MobiDB-lite"/>
    </source>
</evidence>
<dbReference type="GO" id="GO:0008270">
    <property type="term" value="F:zinc ion binding"/>
    <property type="evidence" value="ECO:0007669"/>
    <property type="project" value="UniProtKB-KW"/>
</dbReference>
<sequence length="410" mass="46020">MLTGGPVDTSVIAIFRIQSQAFPSALRNRSCCQFTMAAEVAYPLAFTQDYAYLGMPKRKAPAFDVPHNVDDAAQDYGILDETFVFKPQQDTYMSTPRTSQPYSMDIQLYEENHQPIQYGYSTVETASTPAGYADHTNSVYMPSPEHSLHSAYRTEEYGMSPTSLPVSSVPMQHQLSHESVQYYHTPISSTGSPDSTMLPSTQSLSDAYNIAGALPASYAPIRASDAKPISELGLVLQRTTDGRITKPKRQFTTAKDAIYTCLVPNCGKHFKRIWNYKAHQDTHNPNRSKPFQCSVASCGKSFVRKTDKDRHETCVHSKKKEFRCRLCNSMFARKDTLRRHEDDGCSKRTDFPKTKPKKRRSPVIPNREPNPGPMKVSPSRNSSRKSSTISRSPMEAQILNSKGSYKLDLE</sequence>
<evidence type="ECO:0000313" key="7">
    <source>
        <dbReference type="EMBL" id="KAJ6263811.1"/>
    </source>
</evidence>
<keyword evidence="3" id="KW-0862">Zinc</keyword>
<feature type="compositionally biased region" description="Low complexity" evidence="5">
    <location>
        <begin position="377"/>
        <end position="392"/>
    </location>
</feature>
<dbReference type="Pfam" id="PF00096">
    <property type="entry name" value="zf-C2H2"/>
    <property type="match status" value="1"/>
</dbReference>
<dbReference type="PANTHER" id="PTHR23235:SF120">
    <property type="entry name" value="KRUPPEL-LIKE FACTOR 15"/>
    <property type="match status" value="1"/>
</dbReference>
<keyword evidence="1" id="KW-0479">Metal-binding</keyword>
<dbReference type="PROSITE" id="PS00028">
    <property type="entry name" value="ZINC_FINGER_C2H2_1"/>
    <property type="match status" value="2"/>
</dbReference>
<dbReference type="GO" id="GO:0000978">
    <property type="term" value="F:RNA polymerase II cis-regulatory region sequence-specific DNA binding"/>
    <property type="evidence" value="ECO:0007669"/>
    <property type="project" value="TreeGrafter"/>
</dbReference>
<comment type="caution">
    <text evidence="7">The sequence shown here is derived from an EMBL/GenBank/DDBJ whole genome shotgun (WGS) entry which is preliminary data.</text>
</comment>
<keyword evidence="2 4" id="KW-0863">Zinc-finger</keyword>